<dbReference type="InterPro" id="IPR002867">
    <property type="entry name" value="IBR_dom"/>
</dbReference>
<feature type="region of interest" description="Disordered" evidence="10">
    <location>
        <begin position="364"/>
        <end position="480"/>
    </location>
</feature>
<feature type="region of interest" description="Disordered" evidence="10">
    <location>
        <begin position="525"/>
        <end position="838"/>
    </location>
</feature>
<dbReference type="Pfam" id="PF01485">
    <property type="entry name" value="IBR"/>
    <property type="match status" value="1"/>
</dbReference>
<dbReference type="CDD" id="cd20337">
    <property type="entry name" value="BRcat_RBR_HOIP"/>
    <property type="match status" value="1"/>
</dbReference>
<feature type="compositionally biased region" description="Polar residues" evidence="10">
    <location>
        <begin position="575"/>
        <end position="586"/>
    </location>
</feature>
<evidence type="ECO:0000256" key="10">
    <source>
        <dbReference type="SAM" id="MobiDB-lite"/>
    </source>
</evidence>
<feature type="compositionally biased region" description="Low complexity" evidence="10">
    <location>
        <begin position="663"/>
        <end position="675"/>
    </location>
</feature>
<dbReference type="PROSITE" id="PS01358">
    <property type="entry name" value="ZF_RANBP2_1"/>
    <property type="match status" value="1"/>
</dbReference>
<feature type="region of interest" description="Disordered" evidence="10">
    <location>
        <begin position="129"/>
        <end position="183"/>
    </location>
</feature>
<dbReference type="InterPro" id="IPR044066">
    <property type="entry name" value="TRIAD_supradom"/>
</dbReference>
<dbReference type="PROSITE" id="PS50089">
    <property type="entry name" value="ZF_RING_2"/>
    <property type="match status" value="1"/>
</dbReference>
<keyword evidence="2" id="KW-0808">Transferase</keyword>
<evidence type="ECO:0000259" key="11">
    <source>
        <dbReference type="PROSITE" id="PS50089"/>
    </source>
</evidence>
<dbReference type="SMART" id="SM00547">
    <property type="entry name" value="ZnF_RBZ"/>
    <property type="match status" value="1"/>
</dbReference>
<dbReference type="CDD" id="cd20351">
    <property type="entry name" value="Rcat_RBR_HOIP"/>
    <property type="match status" value="1"/>
</dbReference>
<feature type="compositionally biased region" description="Basic and acidic residues" evidence="10">
    <location>
        <begin position="536"/>
        <end position="545"/>
    </location>
</feature>
<evidence type="ECO:0000313" key="14">
    <source>
        <dbReference type="RefSeq" id="XP_052758609.1"/>
    </source>
</evidence>
<feature type="compositionally biased region" description="Polar residues" evidence="10">
    <location>
        <begin position="1445"/>
        <end position="1457"/>
    </location>
</feature>
<dbReference type="GeneID" id="113516822"/>
<feature type="compositionally biased region" description="Gly residues" evidence="10">
    <location>
        <begin position="768"/>
        <end position="779"/>
    </location>
</feature>
<keyword evidence="3" id="KW-0479">Metal-binding</keyword>
<sequence>MLKGRGRDPRTTFTIPGHNATRPSTQAHNTMRPPAQGQTHATLRQTVQNNRAPLSKPEPEYEVVEFPTEQYVNAKLQPPPPPPPRPPTGHPLEAGASCGLCGGGGARVRCSECGRRALCASCDDMYHRHPKRRNHQRQALPTSQLLDERPPLPPKGTPPVPPPRRHKMSGDRMSASPRPPAMDQRRATLGHLSMNSNQTATLPLNNNVLHSQQIPPHLQAKLSQPNTSHLGSMPYLASPTMQHAQAPVNQMQSSPVDHHSTAWGRPRGSLPGFNMPSNMAMTSEAWENAETHAPPGQPWSRPLRRGASVLELGGSGAQCGGCSHCAPLPWRYGSCANLEHPWIGGWPQPPPSCCVHPPQHPHLHSYTPQTPQPYRRGDSRTMSRAASRTGSRAASPAVSVRSRTSRRTKHRTPSPPPLPSSDADSESESDGAPAPTRVPASIPAATPPTQAPTTRAVSPVNQPQEQDEEESMGPAPPPPNTSWQCEHCTFVNEPGVRVCAICCRTPTAAPKVIDTMNSSIARLKVQEKSSPSPARYIEEPRERLNGEGTKNLNKKEKASTGCGPSPPREEKTKNKPTNRLMTPTRENINDHTESLNTRLVTSSRQDLQDSVKVASPSREIPTIRASPYRESQSRQPEIQKHSVSVGPSPPRDNISKRESIDPSSNNSNKSNYKKSIATSPPRGAILESHSSSSSLRANVSNTGTSPPPQSISTQTYEDPSSWERAPSASRSRSRPRRRFRDETRRERSHSRHSMSSDTRESERSVRTSGGGGGGGGGGRWEWRETRDSSPGGDWSDGERRRAGTRLTRRASHLDLHRTRPARRSSFYGSEAASPEPLSSGRAISLEALVSAGARRETERGLELARLMSEAERLGFSAAEVHAALAQSPGAPLSWLRERWPSLCAGVRAAAARLAPGAAVSEREARAALARHRGHMWPAVTDCVERHRRQTEAVAVGEERRLRGHVWGSPVGADDDAAPPAASRQHQRRLRAEDSSDEFEGPGPTVFQDDDWMYLPLDSNINQYENGQNLEIGDKTFIEKTNDKTEDIALKLKSLLLQAGVPSINENLLLKGLLADNAIYNENANVMGTKPYSMDLSQSENDFIDAYNALTRLSPLPNNYKPLSTVDNKKEIKKQNDVTQSVNEYSKSENIIPITNNNKLDQIDNNIIQSVSSNNSYLQVSVNKKQQQTENKLNEIVYPDKLIINTEDEQTLKKQYILHEDSSTNKEDINLVEMPGQIIITPDKVENANEINIQTNSFKTKEDINVSLTDVLEIAPEKAENDQIQASTSSSYSIDSNINNTILNPSLLYKEIDEFSQIANNISQNKTDIANIRNHSEEQSIEHLIKEVTSESISDVSRSPDRKKDIKTKNSTNVNNQEEDKSTNLNDIVDNTQKLIQQMKEEINSDIYSIEDANVSQSERDTSTNESDFSSEHESSYSDTGEETDNLTSDENVESSTNDGEEQITERCTSVINRTSSEDNEQFEEAMDHIQEQIEDFKHTNIEILDSIARSLQEEQIISVELNNHEPLIVKRQDRNNNIFTAVQSFEEIYEQLNTNEVANISPKSKESGDTVKLNKNNLEKYDINISLYKPVSATKLILIEQKEPILNAIEENMEEPLSLEDKNKNFRNNDGKEQISNDQLHADSILSTNNIVESEEIVTDDNTTNILVRPNDRSRTTSSENDKSISNIHLDKEENEFIENKNINISENKNTSDKVIEKNKRSRNNTSELIPVNHENDNNGNKNMTTSKSNIPKLIRVVPKNKHKEDKTAPKILPSKVPVRRNSVKQYPAPAPPKSQFGSIQSGFVKQLQTKLFNDKSPKTDINNKKGEGKATFISNSIKKRQAPSAPSKSEENKQSLTPNASPSKEKNNHYFRETCRTEDEWTESDTEDSQMQTAKPSEELHRAPTPPPPITVRRVSGQIIDLATVRLPEGSPERQARMLLAEGAAENWDQAHLAVDLVSRGVDPPAALLAALECADLTSALAYLNQECELCASRLPEHEMVTMLRCTHRCCRECAKLYFTVQITERSIADCVCPYCKVPELESLPEDSWLEYFAHLDILLKTLLESDVHELFQRKLRDRTLARDPNFRWCMECSSGFFVHPKQKKLRCPECRSVSCATCRKPWSSNHDGLTCEQYAKWLEDNDPELSISAVQQHLRENGLECPRCHFKYSLSRGGCMHFTCTQCKYEFCYGCGKPFTMGAQCGLSEYCAKLGLHSHHPRNCLFYLRDKEPHELQTLLQMNNVTFETEAPEGSTNRCPIQLQRETPTGLVDGICGNDVPPLHGGLCKNHYLEYLSRVVRARGIDPLPLLGVDDLETLVRRAALRLPPRPYGSLEGLYKRALIEIVREKIPLD</sequence>
<dbReference type="Gene3D" id="2.30.30.380">
    <property type="entry name" value="Zn-finger domain of Sec23/24"/>
    <property type="match status" value="1"/>
</dbReference>
<reference evidence="14" key="1">
    <citation type="submission" date="2025-08" db="UniProtKB">
        <authorList>
            <consortium name="RefSeq"/>
        </authorList>
    </citation>
    <scope>IDENTIFICATION</scope>
    <source>
        <tissue evidence="14">Whole larvae</tissue>
    </source>
</reference>
<keyword evidence="4" id="KW-0677">Repeat</keyword>
<evidence type="ECO:0000313" key="13">
    <source>
        <dbReference type="Proteomes" id="UP001652740"/>
    </source>
</evidence>
<dbReference type="Pfam" id="PF16678">
    <property type="entry name" value="UBA_HOIP"/>
    <property type="match status" value="1"/>
</dbReference>
<dbReference type="InterPro" id="IPR047543">
    <property type="entry name" value="Bbox1_RNF31-like"/>
</dbReference>
<evidence type="ECO:0000256" key="2">
    <source>
        <dbReference type="ARBA" id="ARBA00022679"/>
    </source>
</evidence>
<dbReference type="InterPro" id="IPR013083">
    <property type="entry name" value="Znf_RING/FYVE/PHD"/>
</dbReference>
<accession>A0ABM3N4X4</accession>
<dbReference type="PANTHER" id="PTHR16004">
    <property type="entry name" value="RING FINGER PROTEIN 31-RELATED"/>
    <property type="match status" value="1"/>
</dbReference>
<feature type="compositionally biased region" description="Basic and acidic residues" evidence="10">
    <location>
        <begin position="1357"/>
        <end position="1367"/>
    </location>
</feature>
<evidence type="ECO:0000256" key="5">
    <source>
        <dbReference type="ARBA" id="ARBA00022771"/>
    </source>
</evidence>
<protein>
    <submittedName>
        <fullName evidence="14">E3 ubiquitin-protein ligase lubel isoform X1</fullName>
    </submittedName>
</protein>
<dbReference type="Gene3D" id="1.10.8.10">
    <property type="entry name" value="DNA helicase RuvA subunit, C-terminal domain"/>
    <property type="match status" value="1"/>
</dbReference>
<feature type="compositionally biased region" description="Basic and acidic residues" evidence="10">
    <location>
        <begin position="1864"/>
        <end position="1880"/>
    </location>
</feature>
<keyword evidence="9" id="KW-0175">Coiled coil</keyword>
<keyword evidence="7" id="KW-0862">Zinc</keyword>
<feature type="region of interest" description="Disordered" evidence="10">
    <location>
        <begin position="1815"/>
        <end position="1913"/>
    </location>
</feature>
<feature type="compositionally biased region" description="Polar residues" evidence="10">
    <location>
        <begin position="594"/>
        <end position="605"/>
    </location>
</feature>
<feature type="compositionally biased region" description="Low complexity" evidence="10">
    <location>
        <begin position="430"/>
        <end position="444"/>
    </location>
</feature>
<dbReference type="InterPro" id="IPR001841">
    <property type="entry name" value="Znf_RING"/>
</dbReference>
<feature type="compositionally biased region" description="Basic and acidic residues" evidence="10">
    <location>
        <begin position="1"/>
        <end position="10"/>
    </location>
</feature>
<dbReference type="RefSeq" id="XP_052758609.1">
    <property type="nucleotide sequence ID" value="XM_052902649.1"/>
</dbReference>
<feature type="compositionally biased region" description="Polar residues" evidence="10">
    <location>
        <begin position="1738"/>
        <end position="1748"/>
    </location>
</feature>
<feature type="region of interest" description="Disordered" evidence="10">
    <location>
        <begin position="965"/>
        <end position="1004"/>
    </location>
</feature>
<comment type="similarity">
    <text evidence="1">Belongs to the RBR family.</text>
</comment>
<dbReference type="InterPro" id="IPR047542">
    <property type="entry name" value="Rcat_RBR_RNF31-like"/>
</dbReference>
<dbReference type="SUPFAM" id="SSF57850">
    <property type="entry name" value="RING/U-box"/>
    <property type="match status" value="3"/>
</dbReference>
<dbReference type="SMART" id="SM00647">
    <property type="entry name" value="IBR"/>
    <property type="match status" value="2"/>
</dbReference>
<feature type="compositionally biased region" description="Basic residues" evidence="10">
    <location>
        <begin position="403"/>
        <end position="412"/>
    </location>
</feature>
<feature type="region of interest" description="Disordered" evidence="10">
    <location>
        <begin position="1"/>
        <end position="40"/>
    </location>
</feature>
<proteinExistence type="inferred from homology"/>
<evidence type="ECO:0000256" key="4">
    <source>
        <dbReference type="ARBA" id="ARBA00022737"/>
    </source>
</evidence>
<gene>
    <name evidence="14" type="primary">LOC113516822</name>
</gene>
<dbReference type="PROSITE" id="PS51873">
    <property type="entry name" value="TRIAD"/>
    <property type="match status" value="1"/>
</dbReference>
<keyword evidence="5 8" id="KW-0863">Zinc-finger</keyword>
<evidence type="ECO:0000256" key="7">
    <source>
        <dbReference type="ARBA" id="ARBA00022833"/>
    </source>
</evidence>
<feature type="domain" description="RING-type" evidence="12">
    <location>
        <begin position="1985"/>
        <end position="2221"/>
    </location>
</feature>
<evidence type="ECO:0000256" key="9">
    <source>
        <dbReference type="SAM" id="Coils"/>
    </source>
</evidence>
<organism evidence="13 14">
    <name type="scientific">Galleria mellonella</name>
    <name type="common">Greater wax moth</name>
    <dbReference type="NCBI Taxonomy" id="7137"/>
    <lineage>
        <taxon>Eukaryota</taxon>
        <taxon>Metazoa</taxon>
        <taxon>Ecdysozoa</taxon>
        <taxon>Arthropoda</taxon>
        <taxon>Hexapoda</taxon>
        <taxon>Insecta</taxon>
        <taxon>Pterygota</taxon>
        <taxon>Neoptera</taxon>
        <taxon>Endopterygota</taxon>
        <taxon>Lepidoptera</taxon>
        <taxon>Glossata</taxon>
        <taxon>Ditrysia</taxon>
        <taxon>Pyraloidea</taxon>
        <taxon>Pyralidae</taxon>
        <taxon>Galleriinae</taxon>
        <taxon>Galleria</taxon>
    </lineage>
</organism>
<feature type="region of interest" description="Disordered" evidence="10">
    <location>
        <begin position="1348"/>
        <end position="1385"/>
    </location>
</feature>
<feature type="domain" description="RING-type" evidence="11">
    <location>
        <begin position="1989"/>
        <end position="2038"/>
    </location>
</feature>
<dbReference type="InterPro" id="IPR047541">
    <property type="entry name" value="RNF31_RBR_mRING-HC-like"/>
</dbReference>
<dbReference type="PANTHER" id="PTHR16004:SF2">
    <property type="entry name" value="E3 UBIQUITIN-PROTEIN LIGASE LUBEL"/>
    <property type="match status" value="1"/>
</dbReference>
<feature type="region of interest" description="Disordered" evidence="10">
    <location>
        <begin position="1778"/>
        <end position="1799"/>
    </location>
</feature>
<dbReference type="Proteomes" id="UP001652740">
    <property type="component" value="Unplaced"/>
</dbReference>
<evidence type="ECO:0000256" key="3">
    <source>
        <dbReference type="ARBA" id="ARBA00022723"/>
    </source>
</evidence>
<dbReference type="CDD" id="cd16631">
    <property type="entry name" value="mRING-HC-C4C4_RBR_HOIP"/>
    <property type="match status" value="1"/>
</dbReference>
<feature type="compositionally biased region" description="Polar residues" evidence="10">
    <location>
        <begin position="695"/>
        <end position="718"/>
    </location>
</feature>
<dbReference type="Pfam" id="PF22191">
    <property type="entry name" value="IBR_1"/>
    <property type="match status" value="1"/>
</dbReference>
<feature type="compositionally biased region" description="Pro residues" evidence="10">
    <location>
        <begin position="151"/>
        <end position="162"/>
    </location>
</feature>
<feature type="compositionally biased region" description="Low complexity" evidence="10">
    <location>
        <begin position="382"/>
        <end position="402"/>
    </location>
</feature>
<dbReference type="Pfam" id="PF18091">
    <property type="entry name" value="E3_UbLigase_RBR"/>
    <property type="match status" value="1"/>
</dbReference>
<dbReference type="InterPro" id="IPR047540">
    <property type="entry name" value="BRcat_RBR_RNF31-like"/>
</dbReference>
<dbReference type="Gene3D" id="3.30.40.10">
    <property type="entry name" value="Zinc/RING finger domain, C3HC4 (zinc finger)"/>
    <property type="match status" value="1"/>
</dbReference>
<feature type="region of interest" description="Disordered" evidence="10">
    <location>
        <begin position="1411"/>
        <end position="1466"/>
    </location>
</feature>
<keyword evidence="6" id="KW-0833">Ubl conjugation pathway</keyword>
<dbReference type="InterPro" id="IPR026254">
    <property type="entry name" value="RNF31-like"/>
</dbReference>
<feature type="compositionally biased region" description="Basic and acidic residues" evidence="10">
    <location>
        <begin position="1815"/>
        <end position="1829"/>
    </location>
</feature>
<keyword evidence="13" id="KW-1185">Reference proteome</keyword>
<dbReference type="CDD" id="cd19815">
    <property type="entry name" value="Bbox1_HOIP"/>
    <property type="match status" value="1"/>
</dbReference>
<dbReference type="InterPro" id="IPR041031">
    <property type="entry name" value="RNF31_C"/>
</dbReference>
<feature type="coiled-coil region" evidence="9">
    <location>
        <begin position="1472"/>
        <end position="1499"/>
    </location>
</feature>
<dbReference type="InterPro" id="IPR001876">
    <property type="entry name" value="Znf_RanBP2"/>
</dbReference>
<name>A0ABM3N4X4_GALME</name>
<evidence type="ECO:0000256" key="1">
    <source>
        <dbReference type="ARBA" id="ARBA00008278"/>
    </source>
</evidence>
<evidence type="ECO:0000259" key="12">
    <source>
        <dbReference type="PROSITE" id="PS51873"/>
    </source>
</evidence>
<feature type="region of interest" description="Disordered" evidence="10">
    <location>
        <begin position="1717"/>
        <end position="1748"/>
    </location>
</feature>
<dbReference type="InterPro" id="IPR032065">
    <property type="entry name" value="RNF31-UBA"/>
</dbReference>
<evidence type="ECO:0000256" key="8">
    <source>
        <dbReference type="PROSITE-ProRule" id="PRU00175"/>
    </source>
</evidence>
<evidence type="ECO:0000256" key="6">
    <source>
        <dbReference type="ARBA" id="ARBA00022786"/>
    </source>
</evidence>